<proteinExistence type="inferred from homology"/>
<dbReference type="PROSITE" id="PS00924">
    <property type="entry name" value="ASP_GLU_RACEMASE_2"/>
    <property type="match status" value="1"/>
</dbReference>
<feature type="binding site" evidence="7">
    <location>
        <begin position="73"/>
        <end position="74"/>
    </location>
    <ligand>
        <name>substrate</name>
    </ligand>
</feature>
<dbReference type="AlphaFoldDB" id="A0A851GA24"/>
<evidence type="ECO:0000256" key="6">
    <source>
        <dbReference type="ARBA" id="ARBA00023316"/>
    </source>
</evidence>
<dbReference type="PROSITE" id="PS00923">
    <property type="entry name" value="ASP_GLU_RACEMASE_1"/>
    <property type="match status" value="1"/>
</dbReference>
<feature type="active site" description="Proton donor/acceptor" evidence="7">
    <location>
        <position position="72"/>
    </location>
</feature>
<dbReference type="Pfam" id="PF01177">
    <property type="entry name" value="Asp_Glu_race"/>
    <property type="match status" value="1"/>
</dbReference>
<feature type="binding site" evidence="7">
    <location>
        <begin position="9"/>
        <end position="10"/>
    </location>
    <ligand>
        <name>substrate</name>
    </ligand>
</feature>
<dbReference type="NCBIfam" id="TIGR00067">
    <property type="entry name" value="glut_race"/>
    <property type="match status" value="1"/>
</dbReference>
<keyword evidence="6 7" id="KW-0961">Cell wall biogenesis/degradation</keyword>
<dbReference type="HAMAP" id="MF_00258">
    <property type="entry name" value="Glu_racemase"/>
    <property type="match status" value="1"/>
</dbReference>
<keyword evidence="9" id="KW-1185">Reference proteome</keyword>
<comment type="caution">
    <text evidence="8">The sequence shown here is derived from an EMBL/GenBank/DDBJ whole genome shotgun (WGS) entry which is preliminary data.</text>
</comment>
<keyword evidence="3 7" id="KW-0133">Cell shape</keyword>
<dbReference type="GO" id="GO:0009252">
    <property type="term" value="P:peptidoglycan biosynthetic process"/>
    <property type="evidence" value="ECO:0007669"/>
    <property type="project" value="UniProtKB-UniRule"/>
</dbReference>
<evidence type="ECO:0000256" key="5">
    <source>
        <dbReference type="ARBA" id="ARBA00023235"/>
    </source>
</evidence>
<evidence type="ECO:0000256" key="4">
    <source>
        <dbReference type="ARBA" id="ARBA00022984"/>
    </source>
</evidence>
<sequence length="264" mass="28533">MNAPIGILDSGLGGLSVLNEIRTLMPGEDVIYFGDSAWCPYGPRHPEEIQRRVIAITDVLIEQNCKLVVIACNSATISAVEALRATYPIPFVGMEPAVKPAATLTRSGTVGVLATEASLAGEKFHRLVHDHADGVRVITRPCPNFVQLVEQGELSGPRAKAIVEEETIPLLESGADVLVLGCTHYPFLKPLIEEVAGPNIHILDTGSAVAHRVLQLLHNRSRPDEGNTRYELLTTGSESTLRSLVPTLCPGLEPERIAHYDLSQ</sequence>
<dbReference type="GO" id="GO:0008360">
    <property type="term" value="P:regulation of cell shape"/>
    <property type="evidence" value="ECO:0007669"/>
    <property type="project" value="UniProtKB-KW"/>
</dbReference>
<evidence type="ECO:0000256" key="1">
    <source>
        <dbReference type="ARBA" id="ARBA00001602"/>
    </source>
</evidence>
<dbReference type="InterPro" id="IPR018187">
    <property type="entry name" value="Asp/Glu_racemase_AS_1"/>
</dbReference>
<keyword evidence="5 7" id="KW-0413">Isomerase</keyword>
<dbReference type="GO" id="GO:0071555">
    <property type="term" value="P:cell wall organization"/>
    <property type="evidence" value="ECO:0007669"/>
    <property type="project" value="UniProtKB-KW"/>
</dbReference>
<protein>
    <recommendedName>
        <fullName evidence="2 7">Glutamate racemase</fullName>
        <ecNumber evidence="2 7">5.1.1.3</ecNumber>
    </recommendedName>
</protein>
<evidence type="ECO:0000256" key="3">
    <source>
        <dbReference type="ARBA" id="ARBA00022960"/>
    </source>
</evidence>
<evidence type="ECO:0000256" key="7">
    <source>
        <dbReference type="HAMAP-Rule" id="MF_00258"/>
    </source>
</evidence>
<comment type="function">
    <text evidence="7">Provides the (R)-glutamate required for cell wall biosynthesis.</text>
</comment>
<dbReference type="SUPFAM" id="SSF53681">
    <property type="entry name" value="Aspartate/glutamate racemase"/>
    <property type="match status" value="2"/>
</dbReference>
<dbReference type="Gene3D" id="3.40.50.1860">
    <property type="match status" value="2"/>
</dbReference>
<comment type="catalytic activity">
    <reaction evidence="1 7">
        <text>L-glutamate = D-glutamate</text>
        <dbReference type="Rhea" id="RHEA:12813"/>
        <dbReference type="ChEBI" id="CHEBI:29985"/>
        <dbReference type="ChEBI" id="CHEBI:29986"/>
        <dbReference type="EC" id="5.1.1.3"/>
    </reaction>
</comment>
<dbReference type="EMBL" id="JACBAZ010000001">
    <property type="protein sequence ID" value="NWK54588.1"/>
    <property type="molecule type" value="Genomic_DNA"/>
</dbReference>
<feature type="active site" description="Proton donor/acceptor" evidence="7">
    <location>
        <position position="182"/>
    </location>
</feature>
<dbReference type="RefSeq" id="WP_178931104.1">
    <property type="nucleotide sequence ID" value="NZ_JACBAZ010000001.1"/>
</dbReference>
<name>A0A851GA24_9BACT</name>
<dbReference type="PANTHER" id="PTHR21198">
    <property type="entry name" value="GLUTAMATE RACEMASE"/>
    <property type="match status" value="1"/>
</dbReference>
<accession>A0A851GA24</accession>
<comment type="similarity">
    <text evidence="7">Belongs to the aspartate/glutamate racemases family.</text>
</comment>
<feature type="binding site" evidence="7">
    <location>
        <begin position="183"/>
        <end position="184"/>
    </location>
    <ligand>
        <name>substrate</name>
    </ligand>
</feature>
<dbReference type="PANTHER" id="PTHR21198:SF2">
    <property type="entry name" value="GLUTAMATE RACEMASE"/>
    <property type="match status" value="1"/>
</dbReference>
<evidence type="ECO:0000313" key="9">
    <source>
        <dbReference type="Proteomes" id="UP000557872"/>
    </source>
</evidence>
<dbReference type="FunFam" id="3.40.50.1860:FF:000001">
    <property type="entry name" value="Glutamate racemase"/>
    <property type="match status" value="1"/>
</dbReference>
<dbReference type="InterPro" id="IPR001920">
    <property type="entry name" value="Asp/Glu_race"/>
</dbReference>
<dbReference type="Proteomes" id="UP000557872">
    <property type="component" value="Unassembled WGS sequence"/>
</dbReference>
<dbReference type="UniPathway" id="UPA00219"/>
<evidence type="ECO:0000256" key="2">
    <source>
        <dbReference type="ARBA" id="ARBA00013090"/>
    </source>
</evidence>
<evidence type="ECO:0000313" key="8">
    <source>
        <dbReference type="EMBL" id="NWK54588.1"/>
    </source>
</evidence>
<dbReference type="InterPro" id="IPR033134">
    <property type="entry name" value="Asp/Glu_racemase_AS_2"/>
</dbReference>
<dbReference type="GO" id="GO:0008881">
    <property type="term" value="F:glutamate racemase activity"/>
    <property type="evidence" value="ECO:0007669"/>
    <property type="project" value="UniProtKB-UniRule"/>
</dbReference>
<gene>
    <name evidence="7 8" type="primary">murI</name>
    <name evidence="8" type="ORF">HW115_03135</name>
</gene>
<organism evidence="8 9">
    <name type="scientific">Oceaniferula marina</name>
    <dbReference type="NCBI Taxonomy" id="2748318"/>
    <lineage>
        <taxon>Bacteria</taxon>
        <taxon>Pseudomonadati</taxon>
        <taxon>Verrucomicrobiota</taxon>
        <taxon>Verrucomicrobiia</taxon>
        <taxon>Verrucomicrobiales</taxon>
        <taxon>Verrucomicrobiaceae</taxon>
        <taxon>Oceaniferula</taxon>
    </lineage>
</organism>
<dbReference type="InterPro" id="IPR004391">
    <property type="entry name" value="Glu_race"/>
</dbReference>
<dbReference type="InterPro" id="IPR015942">
    <property type="entry name" value="Asp/Glu/hydantoin_racemase"/>
</dbReference>
<keyword evidence="4 7" id="KW-0573">Peptidoglycan synthesis</keyword>
<feature type="binding site" evidence="7">
    <location>
        <begin position="41"/>
        <end position="42"/>
    </location>
    <ligand>
        <name>substrate</name>
    </ligand>
</feature>
<comment type="pathway">
    <text evidence="7">Cell wall biogenesis; peptidoglycan biosynthesis.</text>
</comment>
<dbReference type="EC" id="5.1.1.3" evidence="2 7"/>
<reference evidence="8 9" key="1">
    <citation type="submission" date="2020-07" db="EMBL/GenBank/DDBJ databases">
        <title>Roseicoccus Jingziensis gen. nov., sp. nov., isolated from coastal seawater.</title>
        <authorList>
            <person name="Feng X."/>
        </authorList>
    </citation>
    <scope>NUCLEOTIDE SEQUENCE [LARGE SCALE GENOMIC DNA]</scope>
    <source>
        <strain evidence="8 9">N1E253</strain>
    </source>
</reference>